<dbReference type="eggNOG" id="COG0053">
    <property type="taxonomic scope" value="Bacteria"/>
</dbReference>
<comment type="similarity">
    <text evidence="2">Belongs to the cation diffusion facilitator (CDF) transporter (TC 2.A.4) family.</text>
</comment>
<dbReference type="Pfam" id="PF16916">
    <property type="entry name" value="ZT_dimer"/>
    <property type="match status" value="1"/>
</dbReference>
<gene>
    <name evidence="10" type="ordered locus">Deba_0158</name>
</gene>
<dbReference type="InterPro" id="IPR050291">
    <property type="entry name" value="CDF_Transporter"/>
</dbReference>
<reference evidence="10 11" key="1">
    <citation type="journal article" date="2010" name="Stand. Genomic Sci.">
        <title>Complete genome sequence of Desulfarculus baarsii type strain (2st14).</title>
        <authorList>
            <person name="Sun H."/>
            <person name="Spring S."/>
            <person name="Lapidus A."/>
            <person name="Davenport K."/>
            <person name="Del Rio T.G."/>
            <person name="Tice H."/>
            <person name="Nolan M."/>
            <person name="Copeland A."/>
            <person name="Cheng J.F."/>
            <person name="Lucas S."/>
            <person name="Tapia R."/>
            <person name="Goodwin L."/>
            <person name="Pitluck S."/>
            <person name="Ivanova N."/>
            <person name="Pagani I."/>
            <person name="Mavromatis K."/>
            <person name="Ovchinnikova G."/>
            <person name="Pati A."/>
            <person name="Chen A."/>
            <person name="Palaniappan K."/>
            <person name="Hauser L."/>
            <person name="Chang Y.J."/>
            <person name="Jeffries C.D."/>
            <person name="Detter J.C."/>
            <person name="Han C."/>
            <person name="Rohde M."/>
            <person name="Brambilla E."/>
            <person name="Goker M."/>
            <person name="Woyke T."/>
            <person name="Bristow J."/>
            <person name="Eisen J.A."/>
            <person name="Markowitz V."/>
            <person name="Hugenholtz P."/>
            <person name="Kyrpides N.C."/>
            <person name="Klenk H.P."/>
            <person name="Land M."/>
        </authorList>
    </citation>
    <scope>NUCLEOTIDE SEQUENCE [LARGE SCALE GENOMIC DNA]</scope>
    <source>
        <strain evidence="11">ATCC 33931 / DSM 2075 / LMG 7858 / VKM B-1802 / 2st14</strain>
    </source>
</reference>
<evidence type="ECO:0000259" key="9">
    <source>
        <dbReference type="Pfam" id="PF16916"/>
    </source>
</evidence>
<dbReference type="Gene3D" id="1.20.1510.10">
    <property type="entry name" value="Cation efflux protein transmembrane domain"/>
    <property type="match status" value="1"/>
</dbReference>
<evidence type="ECO:0000259" key="8">
    <source>
        <dbReference type="Pfam" id="PF01545"/>
    </source>
</evidence>
<accession>E1QDL8</accession>
<evidence type="ECO:0000313" key="10">
    <source>
        <dbReference type="EMBL" id="ADK83537.1"/>
    </source>
</evidence>
<dbReference type="Gene3D" id="3.30.70.1350">
    <property type="entry name" value="Cation efflux protein, cytoplasmic domain"/>
    <property type="match status" value="1"/>
</dbReference>
<feature type="transmembrane region" description="Helical" evidence="7">
    <location>
        <begin position="161"/>
        <end position="180"/>
    </location>
</feature>
<feature type="transmembrane region" description="Helical" evidence="7">
    <location>
        <begin position="117"/>
        <end position="141"/>
    </location>
</feature>
<keyword evidence="3" id="KW-0813">Transport</keyword>
<dbReference type="NCBIfam" id="TIGR01297">
    <property type="entry name" value="CDF"/>
    <property type="match status" value="1"/>
</dbReference>
<dbReference type="Proteomes" id="UP000009047">
    <property type="component" value="Chromosome"/>
</dbReference>
<keyword evidence="6 7" id="KW-0472">Membrane</keyword>
<keyword evidence="11" id="KW-1185">Reference proteome</keyword>
<evidence type="ECO:0000313" key="11">
    <source>
        <dbReference type="Proteomes" id="UP000009047"/>
    </source>
</evidence>
<evidence type="ECO:0000256" key="7">
    <source>
        <dbReference type="SAM" id="Phobius"/>
    </source>
</evidence>
<keyword evidence="4 7" id="KW-0812">Transmembrane</keyword>
<sequence>MPTDHDRGDLSGRRITWLGLWVNVALIALKVLGGVLGRSQALIADAVHSISDLFSDVVVLWGLRMRGKGPDSNHHFGHARLETMSAAVVGLTLAAVAALLGYDAVLSLGRPAAGAPTGLALAVAAVSILAKEMLFQVTMAVGRRIHSASVRANAWHHRSDALSSVAVLAGVGVAMIWPGLDWADALATLVVALMILAAGWRVLWAALRELSDAAPPAEITSRIEECVRTVPGVRGFHDLRVRSSGGLHQAQVHVVVPAEMTVAEGHAIAKTVELCLLRDIEGLDQVIVHMDPEIRRE</sequence>
<dbReference type="GO" id="GO:0008324">
    <property type="term" value="F:monoatomic cation transmembrane transporter activity"/>
    <property type="evidence" value="ECO:0007669"/>
    <property type="project" value="InterPro"/>
</dbReference>
<dbReference type="InterPro" id="IPR002524">
    <property type="entry name" value="Cation_efflux"/>
</dbReference>
<dbReference type="FunFam" id="1.20.1510.10:FF:000006">
    <property type="entry name" value="Divalent cation efflux transporter"/>
    <property type="match status" value="1"/>
</dbReference>
<dbReference type="InterPro" id="IPR036837">
    <property type="entry name" value="Cation_efflux_CTD_sf"/>
</dbReference>
<evidence type="ECO:0000256" key="5">
    <source>
        <dbReference type="ARBA" id="ARBA00022989"/>
    </source>
</evidence>
<dbReference type="AlphaFoldDB" id="E1QDL8"/>
<comment type="subcellular location">
    <subcellularLocation>
        <location evidence="1">Membrane</location>
        <topology evidence="1">Multi-pass membrane protein</topology>
    </subcellularLocation>
</comment>
<dbReference type="KEGG" id="dbr:Deba_0158"/>
<dbReference type="PANTHER" id="PTHR43840">
    <property type="entry name" value="MITOCHONDRIAL METAL TRANSPORTER 1-RELATED"/>
    <property type="match status" value="1"/>
</dbReference>
<dbReference type="Pfam" id="PF01545">
    <property type="entry name" value="Cation_efflux"/>
    <property type="match status" value="1"/>
</dbReference>
<dbReference type="SUPFAM" id="SSF160240">
    <property type="entry name" value="Cation efflux protein cytoplasmic domain-like"/>
    <property type="match status" value="1"/>
</dbReference>
<dbReference type="EMBL" id="CP002085">
    <property type="protein sequence ID" value="ADK83537.1"/>
    <property type="molecule type" value="Genomic_DNA"/>
</dbReference>
<dbReference type="SUPFAM" id="SSF161111">
    <property type="entry name" value="Cation efflux protein transmembrane domain-like"/>
    <property type="match status" value="1"/>
</dbReference>
<feature type="domain" description="Cation efflux protein cytoplasmic" evidence="9">
    <location>
        <begin position="215"/>
        <end position="293"/>
    </location>
</feature>
<dbReference type="InterPro" id="IPR027469">
    <property type="entry name" value="Cation_efflux_TMD_sf"/>
</dbReference>
<dbReference type="InterPro" id="IPR027470">
    <property type="entry name" value="Cation_efflux_CTD"/>
</dbReference>
<feature type="transmembrane region" description="Helical" evidence="7">
    <location>
        <begin position="15"/>
        <end position="36"/>
    </location>
</feature>
<evidence type="ECO:0000256" key="6">
    <source>
        <dbReference type="ARBA" id="ARBA00023136"/>
    </source>
</evidence>
<evidence type="ECO:0000256" key="1">
    <source>
        <dbReference type="ARBA" id="ARBA00004141"/>
    </source>
</evidence>
<dbReference type="GO" id="GO:0016020">
    <property type="term" value="C:membrane"/>
    <property type="evidence" value="ECO:0007669"/>
    <property type="project" value="UniProtKB-SubCell"/>
</dbReference>
<proteinExistence type="inferred from homology"/>
<protein>
    <submittedName>
        <fullName evidence="10">Cation diffusion facilitator family transporter</fullName>
    </submittedName>
</protein>
<evidence type="ECO:0000256" key="3">
    <source>
        <dbReference type="ARBA" id="ARBA00022448"/>
    </source>
</evidence>
<evidence type="ECO:0000256" key="2">
    <source>
        <dbReference type="ARBA" id="ARBA00008114"/>
    </source>
</evidence>
<dbReference type="RefSeq" id="WP_013256993.1">
    <property type="nucleotide sequence ID" value="NC_014365.1"/>
</dbReference>
<feature type="transmembrane region" description="Helical" evidence="7">
    <location>
        <begin position="186"/>
        <end position="207"/>
    </location>
</feature>
<feature type="transmembrane region" description="Helical" evidence="7">
    <location>
        <begin position="84"/>
        <end position="105"/>
    </location>
</feature>
<dbReference type="InterPro" id="IPR058533">
    <property type="entry name" value="Cation_efflux_TM"/>
</dbReference>
<dbReference type="STRING" id="644282.Deba_0158"/>
<keyword evidence="5 7" id="KW-1133">Transmembrane helix</keyword>
<dbReference type="HOGENOM" id="CLU_013430_3_3_7"/>
<dbReference type="PANTHER" id="PTHR43840:SF15">
    <property type="entry name" value="MITOCHONDRIAL METAL TRANSPORTER 1-RELATED"/>
    <property type="match status" value="1"/>
</dbReference>
<evidence type="ECO:0000256" key="4">
    <source>
        <dbReference type="ARBA" id="ARBA00022692"/>
    </source>
</evidence>
<organism evidence="10 11">
    <name type="scientific">Desulfarculus baarsii (strain ATCC 33931 / DSM 2075 / LMG 7858 / VKM B-1802 / 2st14)</name>
    <dbReference type="NCBI Taxonomy" id="644282"/>
    <lineage>
        <taxon>Bacteria</taxon>
        <taxon>Pseudomonadati</taxon>
        <taxon>Thermodesulfobacteriota</taxon>
        <taxon>Desulfarculia</taxon>
        <taxon>Desulfarculales</taxon>
        <taxon>Desulfarculaceae</taxon>
        <taxon>Desulfarculus</taxon>
    </lineage>
</organism>
<name>E1QDL8_DESB2</name>
<feature type="domain" description="Cation efflux protein transmembrane" evidence="8">
    <location>
        <begin position="17"/>
        <end position="210"/>
    </location>
</feature>